<evidence type="ECO:0000256" key="1">
    <source>
        <dbReference type="SAM" id="SignalP"/>
    </source>
</evidence>
<reference evidence="2 3" key="1">
    <citation type="submission" date="2022-12" db="EMBL/GenBank/DDBJ databases">
        <title>Chromosome-level genome assembly of true bugs.</title>
        <authorList>
            <person name="Ma L."/>
            <person name="Li H."/>
        </authorList>
    </citation>
    <scope>NUCLEOTIDE SEQUENCE [LARGE SCALE GENOMIC DNA]</scope>
    <source>
        <strain evidence="2">Lab_2022b</strain>
    </source>
</reference>
<keyword evidence="1" id="KW-0732">Signal</keyword>
<dbReference type="AlphaFoldDB" id="A0AAW1D9H5"/>
<accession>A0AAW1D9H5</accession>
<feature type="chain" id="PRO_5043743737" evidence="1">
    <location>
        <begin position="17"/>
        <end position="100"/>
    </location>
</feature>
<dbReference type="Proteomes" id="UP001461498">
    <property type="component" value="Unassembled WGS sequence"/>
</dbReference>
<protein>
    <submittedName>
        <fullName evidence="2">Uncharacterized protein</fullName>
    </submittedName>
</protein>
<keyword evidence="3" id="KW-1185">Reference proteome</keyword>
<sequence length="100" mass="11255">MLSSVCLPVCLPFCLSICLPMFKIETFNEQILDVALSSGNKLGTVKNVLFLHYAADRHVIFSGGGLFQLRYSLIASVSKKFMLNLRIYTNVKFTNKNSKF</sequence>
<evidence type="ECO:0000313" key="2">
    <source>
        <dbReference type="EMBL" id="KAK9505005.1"/>
    </source>
</evidence>
<dbReference type="EMBL" id="JAPXFL010000006">
    <property type="protein sequence ID" value="KAK9505005.1"/>
    <property type="molecule type" value="Genomic_DNA"/>
</dbReference>
<feature type="signal peptide" evidence="1">
    <location>
        <begin position="1"/>
        <end position="16"/>
    </location>
</feature>
<comment type="caution">
    <text evidence="2">The sequence shown here is derived from an EMBL/GenBank/DDBJ whole genome shotgun (WGS) entry which is preliminary data.</text>
</comment>
<evidence type="ECO:0000313" key="3">
    <source>
        <dbReference type="Proteomes" id="UP001461498"/>
    </source>
</evidence>
<name>A0AAW1D9H5_9HEMI</name>
<proteinExistence type="predicted"/>
<organism evidence="2 3">
    <name type="scientific">Rhynocoris fuscipes</name>
    <dbReference type="NCBI Taxonomy" id="488301"/>
    <lineage>
        <taxon>Eukaryota</taxon>
        <taxon>Metazoa</taxon>
        <taxon>Ecdysozoa</taxon>
        <taxon>Arthropoda</taxon>
        <taxon>Hexapoda</taxon>
        <taxon>Insecta</taxon>
        <taxon>Pterygota</taxon>
        <taxon>Neoptera</taxon>
        <taxon>Paraneoptera</taxon>
        <taxon>Hemiptera</taxon>
        <taxon>Heteroptera</taxon>
        <taxon>Panheteroptera</taxon>
        <taxon>Cimicomorpha</taxon>
        <taxon>Reduviidae</taxon>
        <taxon>Harpactorinae</taxon>
        <taxon>Harpactorini</taxon>
        <taxon>Rhynocoris</taxon>
    </lineage>
</organism>
<gene>
    <name evidence="2" type="ORF">O3M35_009160</name>
</gene>